<reference evidence="2" key="2">
    <citation type="submission" date="2025-08" db="UniProtKB">
        <authorList>
            <consortium name="Ensembl"/>
        </authorList>
    </citation>
    <scope>IDENTIFICATION</scope>
</reference>
<dbReference type="OMA" id="RSCPYPV"/>
<reference evidence="2" key="3">
    <citation type="submission" date="2025-09" db="UniProtKB">
        <authorList>
            <consortium name="Ensembl"/>
        </authorList>
    </citation>
    <scope>IDENTIFICATION</scope>
</reference>
<dbReference type="AlphaFoldDB" id="A0A452EG25"/>
<accession>A0A452EG25</accession>
<name>A0A452EG25_CAPHI</name>
<dbReference type="EMBL" id="LWLT01000020">
    <property type="status" value="NOT_ANNOTATED_CDS"/>
    <property type="molecule type" value="Genomic_DNA"/>
</dbReference>
<dbReference type="Ensembl" id="ENSCHIT00000018680.1">
    <property type="protein sequence ID" value="ENSCHIP00000010896.1"/>
    <property type="gene ID" value="ENSCHIG00000013255.1"/>
</dbReference>
<keyword evidence="3" id="KW-1185">Reference proteome</keyword>
<organism evidence="2 3">
    <name type="scientific">Capra hircus</name>
    <name type="common">Goat</name>
    <dbReference type="NCBI Taxonomy" id="9925"/>
    <lineage>
        <taxon>Eukaryota</taxon>
        <taxon>Metazoa</taxon>
        <taxon>Chordata</taxon>
        <taxon>Craniata</taxon>
        <taxon>Vertebrata</taxon>
        <taxon>Euteleostomi</taxon>
        <taxon>Mammalia</taxon>
        <taxon>Eutheria</taxon>
        <taxon>Laurasiatheria</taxon>
        <taxon>Artiodactyla</taxon>
        <taxon>Ruminantia</taxon>
        <taxon>Pecora</taxon>
        <taxon>Bovidae</taxon>
        <taxon>Caprinae</taxon>
        <taxon>Capra</taxon>
    </lineage>
</organism>
<dbReference type="InterPro" id="IPR021156">
    <property type="entry name" value="TF_A-like/BEX"/>
</dbReference>
<feature type="region of interest" description="Disordered" evidence="1">
    <location>
        <begin position="1"/>
        <end position="52"/>
    </location>
</feature>
<protein>
    <recommendedName>
        <fullName evidence="4">Transcription elongation factor A protein-like 8</fullName>
    </recommendedName>
</protein>
<sequence length="103" mass="11693">MQKSCEENKGKPQNMPQAEEDLPLEAIPQEEAEGNLRGGLTQPDPEEMIRGTDELERLREEIRRTRSKFVMMHWKQGHHNSISLCPASFCTPRPNLPVTPGVS</sequence>
<reference evidence="2 3" key="1">
    <citation type="submission" date="2016-04" db="EMBL/GenBank/DDBJ databases">
        <title>Polished mammalian reference genomes with single-molecule sequencing and chromosome conformation capture applied to the Capra hircus genome.</title>
        <authorList>
            <person name="Bickhart D.M."/>
            <person name="Koren S."/>
            <person name="Rosen B."/>
            <person name="Hastie A."/>
            <person name="Liachko I."/>
            <person name="Sullivan S.T."/>
            <person name="Burton J."/>
            <person name="Sayre B.L."/>
            <person name="Huson H.J."/>
            <person name="Lee J."/>
            <person name="Lam E."/>
            <person name="Kelley C.M."/>
            <person name="Hutchison J.L."/>
            <person name="Zhou Y."/>
            <person name="Sun J."/>
            <person name="Crisa A."/>
            <person name="Schwartz J.C."/>
            <person name="Hammond J.A."/>
            <person name="Schroeder S.G."/>
            <person name="Liu G.E."/>
            <person name="Dunham M."/>
            <person name="Shendure J."/>
            <person name="Sonstegard T.S."/>
            <person name="Phillippy A.M."/>
            <person name="Van Tassell C.P."/>
            <person name="Smith T.P."/>
        </authorList>
    </citation>
    <scope>NUCLEOTIDE SEQUENCE [LARGE SCALE GENOMIC DNA]</scope>
</reference>
<proteinExistence type="predicted"/>
<feature type="compositionally biased region" description="Acidic residues" evidence="1">
    <location>
        <begin position="18"/>
        <end position="33"/>
    </location>
</feature>
<dbReference type="GeneTree" id="ENSGT00950000183164"/>
<feature type="compositionally biased region" description="Basic and acidic residues" evidence="1">
    <location>
        <begin position="1"/>
        <end position="10"/>
    </location>
</feature>
<evidence type="ECO:0008006" key="4">
    <source>
        <dbReference type="Google" id="ProtNLM"/>
    </source>
</evidence>
<dbReference type="Proteomes" id="UP000291000">
    <property type="component" value="Chromosome 18"/>
</dbReference>
<dbReference type="Bgee" id="ENSCHIG00000013255">
    <property type="expression patterns" value="Expressed in uterus and 18 other cell types or tissues"/>
</dbReference>
<evidence type="ECO:0000256" key="1">
    <source>
        <dbReference type="SAM" id="MobiDB-lite"/>
    </source>
</evidence>
<evidence type="ECO:0000313" key="3">
    <source>
        <dbReference type="Proteomes" id="UP000291000"/>
    </source>
</evidence>
<dbReference type="Pfam" id="PF04538">
    <property type="entry name" value="BEX"/>
    <property type="match status" value="1"/>
</dbReference>
<evidence type="ECO:0000313" key="2">
    <source>
        <dbReference type="Ensembl" id="ENSCHIP00000010896.1"/>
    </source>
</evidence>